<protein>
    <submittedName>
        <fullName evidence="2">Uncharacterized protein</fullName>
    </submittedName>
</protein>
<dbReference type="AlphaFoldDB" id="A0A7W1XVC9"/>
<dbReference type="InterPro" id="IPR038765">
    <property type="entry name" value="Papain-like_cys_pep_sf"/>
</dbReference>
<dbReference type="SUPFAM" id="SSF54001">
    <property type="entry name" value="Cysteine proteinases"/>
    <property type="match status" value="1"/>
</dbReference>
<proteinExistence type="predicted"/>
<dbReference type="Gene3D" id="3.90.1720.10">
    <property type="entry name" value="endopeptidase domain like (from Nostoc punctiforme)"/>
    <property type="match status" value="1"/>
</dbReference>
<comment type="caution">
    <text evidence="2">The sequence shown here is derived from an EMBL/GenBank/DDBJ whole genome shotgun (WGS) entry which is preliminary data.</text>
</comment>
<sequence>MNMRKLIISSLVFVLTFGVVAFVPEASAEETSADIKITLTAEEIEHMLKMNELKKSMFQEKRPSYETRPVPNSPAEYEKVIKMNDPVPAKIENEVRTTANIPWNLFTWGDIVVGYDSSGKNSVDYGTYRHGAMWHQDNNLLVSAHPETDTVRWEYQTAWNSTYEKAAALVVSSASMTNRKAATTYAAAQMGEEYNWRSPKNVAYEWYCTKLPWAGFKGRGYDIDANGGYWVTPDDIYYDNDTRVFFRR</sequence>
<evidence type="ECO:0000313" key="3">
    <source>
        <dbReference type="Proteomes" id="UP000538292"/>
    </source>
</evidence>
<name>A0A7W1XVC9_9BACL</name>
<accession>A0A7W1XVC9</accession>
<dbReference type="RefSeq" id="WP_181742402.1">
    <property type="nucleotide sequence ID" value="NZ_JACEOL010000095.1"/>
</dbReference>
<gene>
    <name evidence="2" type="ORF">H2C83_16935</name>
</gene>
<dbReference type="Proteomes" id="UP000538292">
    <property type="component" value="Unassembled WGS sequence"/>
</dbReference>
<dbReference type="EMBL" id="JACEOL010000095">
    <property type="protein sequence ID" value="MBA4603930.1"/>
    <property type="molecule type" value="Genomic_DNA"/>
</dbReference>
<evidence type="ECO:0000256" key="1">
    <source>
        <dbReference type="SAM" id="SignalP"/>
    </source>
</evidence>
<feature type="chain" id="PRO_5039334475" evidence="1">
    <location>
        <begin position="22"/>
        <end position="248"/>
    </location>
</feature>
<organism evidence="2 3">
    <name type="scientific">Thermoactinomyces mirandus</name>
    <dbReference type="NCBI Taxonomy" id="2756294"/>
    <lineage>
        <taxon>Bacteria</taxon>
        <taxon>Bacillati</taxon>
        <taxon>Bacillota</taxon>
        <taxon>Bacilli</taxon>
        <taxon>Bacillales</taxon>
        <taxon>Thermoactinomycetaceae</taxon>
        <taxon>Thermoactinomyces</taxon>
    </lineage>
</organism>
<feature type="signal peptide" evidence="1">
    <location>
        <begin position="1"/>
        <end position="21"/>
    </location>
</feature>
<reference evidence="2 3" key="1">
    <citation type="submission" date="2020-07" db="EMBL/GenBank/DDBJ databases">
        <title>Thermoactinomyces phylogeny.</title>
        <authorList>
            <person name="Dunlap C."/>
        </authorList>
    </citation>
    <scope>NUCLEOTIDE SEQUENCE [LARGE SCALE GENOMIC DNA]</scope>
    <source>
        <strain evidence="2 3">AMNI-1</strain>
    </source>
</reference>
<keyword evidence="3" id="KW-1185">Reference proteome</keyword>
<keyword evidence="1" id="KW-0732">Signal</keyword>
<evidence type="ECO:0000313" key="2">
    <source>
        <dbReference type="EMBL" id="MBA4603930.1"/>
    </source>
</evidence>